<evidence type="ECO:0000256" key="2">
    <source>
        <dbReference type="ARBA" id="ARBA00022801"/>
    </source>
</evidence>
<name>A0A9W8B886_9FUNG</name>
<dbReference type="OrthoDB" id="510307at2759"/>
<dbReference type="Gene3D" id="3.30.540.30">
    <property type="match status" value="1"/>
</dbReference>
<dbReference type="InterPro" id="IPR039461">
    <property type="entry name" value="Peptidase_M49"/>
</dbReference>
<keyword evidence="1" id="KW-0479">Metal-binding</keyword>
<dbReference type="AlphaFoldDB" id="A0A9W8B886"/>
<organism evidence="5 6">
    <name type="scientific">Dimargaris verticillata</name>
    <dbReference type="NCBI Taxonomy" id="2761393"/>
    <lineage>
        <taxon>Eukaryota</taxon>
        <taxon>Fungi</taxon>
        <taxon>Fungi incertae sedis</taxon>
        <taxon>Zoopagomycota</taxon>
        <taxon>Kickxellomycotina</taxon>
        <taxon>Dimargaritomycetes</taxon>
        <taxon>Dimargaritales</taxon>
        <taxon>Dimargaritaceae</taxon>
        <taxon>Dimargaris</taxon>
    </lineage>
</organism>
<dbReference type="EMBL" id="JANBQB010000254">
    <property type="protein sequence ID" value="KAJ1978814.1"/>
    <property type="molecule type" value="Genomic_DNA"/>
</dbReference>
<comment type="caution">
    <text evidence="5">The sequence shown here is derived from an EMBL/GenBank/DDBJ whole genome shotgun (WGS) entry which is preliminary data.</text>
</comment>
<reference evidence="5" key="1">
    <citation type="submission" date="2022-07" db="EMBL/GenBank/DDBJ databases">
        <title>Phylogenomic reconstructions and comparative analyses of Kickxellomycotina fungi.</title>
        <authorList>
            <person name="Reynolds N.K."/>
            <person name="Stajich J.E."/>
            <person name="Barry K."/>
            <person name="Grigoriev I.V."/>
            <person name="Crous P."/>
            <person name="Smith M.E."/>
        </authorList>
    </citation>
    <scope>NUCLEOTIDE SEQUENCE</scope>
    <source>
        <strain evidence="5">RSA 567</strain>
    </source>
</reference>
<evidence type="ECO:0000256" key="3">
    <source>
        <dbReference type="SAM" id="MobiDB-lite"/>
    </source>
</evidence>
<gene>
    <name evidence="5" type="ORF">H4R34_003060</name>
</gene>
<keyword evidence="4" id="KW-0732">Signal</keyword>
<sequence>MYPFRLLYSSLTVLSVAHVLTAARASPSPLLSSTTATSIAHAARRQTASSLLTVQSHPHALFAPALFSTTTAPTTTTTTASSKMPVDLGQKIARFEPAVLGEDISQLHPDDVRALKELAQVSQYIDTLYLRQYWSGNEQLRTDLRAKANQSEADAQRYTLFDLNRGPWDKTSHYEAFVSGVPAQPPVGAGFYPEDITEKEWEAWTQTLSPSELAKAKGFYHIVVRDGNDQSTTAAASSSLRLVPYSEAYADLLKPMAQHLKAAAELVHPRHPTLATFLELRGQAFLSNDYLPSELAWLRVEASPDNPLEVTCGPYEVYTDQFMASKAAFEMYIHWRDATESQRLEVYKHTLPMIEQRLPIPDHVKRRDLTPPPIVVVNELLNAGDVAVPMTAAYNLPNDEEAVKKGGSRLTIIKNVQEKKYEKVLLPIAEQVLAKDQLKHLAFDAFFTHVLLHEVAHSNGPQNIVPDVDQPEQSSSAAGQGHPTPTVRSRLQEFYSTMEEAKADITGLFAAAELIDAGTITNITLESFYVTYLASAFRSIRFGLTEAHGRGQAIQLNYLLDHGGFVVDETTGLFRVNFAQMRQAVSDLTREIILHQARGDKARVKAFVEELGVVRPPTQVALDRLMAVPVDIRPKFRLLEQLKA</sequence>
<dbReference type="GO" id="GO:0008239">
    <property type="term" value="F:dipeptidyl-peptidase activity"/>
    <property type="evidence" value="ECO:0007669"/>
    <property type="project" value="TreeGrafter"/>
</dbReference>
<keyword evidence="2" id="KW-0378">Hydrolase</keyword>
<feature type="signal peptide" evidence="4">
    <location>
        <begin position="1"/>
        <end position="25"/>
    </location>
</feature>
<dbReference type="PANTHER" id="PTHR23422:SF9">
    <property type="entry name" value="ZN-DEPENDENT HYDROLASE"/>
    <property type="match status" value="1"/>
</dbReference>
<dbReference type="Proteomes" id="UP001151582">
    <property type="component" value="Unassembled WGS sequence"/>
</dbReference>
<keyword evidence="6" id="KW-1185">Reference proteome</keyword>
<evidence type="ECO:0000256" key="1">
    <source>
        <dbReference type="ARBA" id="ARBA00022723"/>
    </source>
</evidence>
<protein>
    <recommendedName>
        <fullName evidence="7">Nudix hydrolase 3</fullName>
    </recommendedName>
</protein>
<dbReference type="GO" id="GO:0005737">
    <property type="term" value="C:cytoplasm"/>
    <property type="evidence" value="ECO:0007669"/>
    <property type="project" value="TreeGrafter"/>
</dbReference>
<accession>A0A9W8B886</accession>
<evidence type="ECO:0000313" key="5">
    <source>
        <dbReference type="EMBL" id="KAJ1978814.1"/>
    </source>
</evidence>
<evidence type="ECO:0008006" key="7">
    <source>
        <dbReference type="Google" id="ProtNLM"/>
    </source>
</evidence>
<feature type="chain" id="PRO_5040813515" description="Nudix hydrolase 3" evidence="4">
    <location>
        <begin position="26"/>
        <end position="644"/>
    </location>
</feature>
<proteinExistence type="predicted"/>
<dbReference type="PANTHER" id="PTHR23422">
    <property type="entry name" value="DIPEPTIDYL PEPTIDASE III-RELATED"/>
    <property type="match status" value="1"/>
</dbReference>
<dbReference type="GO" id="GO:0046872">
    <property type="term" value="F:metal ion binding"/>
    <property type="evidence" value="ECO:0007669"/>
    <property type="project" value="UniProtKB-KW"/>
</dbReference>
<evidence type="ECO:0000256" key="4">
    <source>
        <dbReference type="SAM" id="SignalP"/>
    </source>
</evidence>
<feature type="region of interest" description="Disordered" evidence="3">
    <location>
        <begin position="462"/>
        <end position="486"/>
    </location>
</feature>
<evidence type="ECO:0000313" key="6">
    <source>
        <dbReference type="Proteomes" id="UP001151582"/>
    </source>
</evidence>